<name>Q22SV4_TETTS</name>
<sequence length="369" mass="42408">MQKNSKKKEAKSQPNEIIINSNQDDDIIDSSIYDKEFEKANDVFVEDDEIVENITHTLDENDKEHPYIFQTKYGRVKYVQTPLSLKLQSQITKAYYLHNTMSSNFIRKIMKEDQTKSLLIFSLNTNYNNANQTFSAVKKMVEEYYYGTENRPKNPFRKCTTPEEIYNLSRRIAIEQKNFLSRICILVSHSGQLRIKGSNVPSSQLLSQHLGKQQEGAIEKHDFIIPFQHWQGIHSAEQYESNGIPIPQLNGKKVYPVYGVWPPTQQHYLKLLAQYLQDNKNYLRGVEKVCDLGCGSGILSFIIAEAAPEVKITSLDKYEAAVRCTGMNSAILSLSSRIRNEIFDITEKQKNNNLVANLEKLNNIKQKIG</sequence>
<evidence type="ECO:0000313" key="3">
    <source>
        <dbReference type="EMBL" id="EAR88360.3"/>
    </source>
</evidence>
<protein>
    <submittedName>
        <fullName evidence="3">Ribosomal protein L11 methyltransferase</fullName>
    </submittedName>
</protein>
<dbReference type="GO" id="GO:0032259">
    <property type="term" value="P:methylation"/>
    <property type="evidence" value="ECO:0007669"/>
    <property type="project" value="UniProtKB-KW"/>
</dbReference>
<dbReference type="GO" id="GO:0005840">
    <property type="term" value="C:ribosome"/>
    <property type="evidence" value="ECO:0007669"/>
    <property type="project" value="UniProtKB-KW"/>
</dbReference>
<dbReference type="GeneID" id="7832964"/>
<dbReference type="InParanoid" id="Q22SV4"/>
<accession>Q22SV4</accession>
<dbReference type="AlphaFoldDB" id="Q22SV4"/>
<dbReference type="STRING" id="312017.Q22SV4"/>
<dbReference type="Proteomes" id="UP000009168">
    <property type="component" value="Unassembled WGS sequence"/>
</dbReference>
<dbReference type="HOGENOM" id="CLU_895706_0_0_1"/>
<dbReference type="EMBL" id="GG662841">
    <property type="protein sequence ID" value="EAR88360.3"/>
    <property type="molecule type" value="Genomic_DNA"/>
</dbReference>
<evidence type="ECO:0000259" key="2">
    <source>
        <dbReference type="Pfam" id="PF05175"/>
    </source>
</evidence>
<proteinExistence type="predicted"/>
<evidence type="ECO:0000313" key="4">
    <source>
        <dbReference type="Proteomes" id="UP000009168"/>
    </source>
</evidence>
<keyword evidence="3" id="KW-0687">Ribonucleoprotein</keyword>
<feature type="region of interest" description="Disordered" evidence="1">
    <location>
        <begin position="1"/>
        <end position="21"/>
    </location>
</feature>
<organism evidence="3 4">
    <name type="scientific">Tetrahymena thermophila (strain SB210)</name>
    <dbReference type="NCBI Taxonomy" id="312017"/>
    <lineage>
        <taxon>Eukaryota</taxon>
        <taxon>Sar</taxon>
        <taxon>Alveolata</taxon>
        <taxon>Ciliophora</taxon>
        <taxon>Intramacronucleata</taxon>
        <taxon>Oligohymenophorea</taxon>
        <taxon>Hymenostomatida</taxon>
        <taxon>Tetrahymenina</taxon>
        <taxon>Tetrahymenidae</taxon>
        <taxon>Tetrahymena</taxon>
    </lineage>
</organism>
<dbReference type="GO" id="GO:0008168">
    <property type="term" value="F:methyltransferase activity"/>
    <property type="evidence" value="ECO:0007669"/>
    <property type="project" value="UniProtKB-KW"/>
</dbReference>
<evidence type="ECO:0000256" key="1">
    <source>
        <dbReference type="SAM" id="MobiDB-lite"/>
    </source>
</evidence>
<feature type="domain" description="Methyltransferase small" evidence="2">
    <location>
        <begin position="271"/>
        <end position="352"/>
    </location>
</feature>
<dbReference type="InterPro" id="IPR007848">
    <property type="entry name" value="Small_mtfrase_dom"/>
</dbReference>
<dbReference type="Pfam" id="PF05175">
    <property type="entry name" value="MTS"/>
    <property type="match status" value="1"/>
</dbReference>
<keyword evidence="3" id="KW-0689">Ribosomal protein</keyword>
<dbReference type="InterPro" id="IPR029063">
    <property type="entry name" value="SAM-dependent_MTases_sf"/>
</dbReference>
<keyword evidence="4" id="KW-1185">Reference proteome</keyword>
<dbReference type="OrthoDB" id="10047021at2759"/>
<gene>
    <name evidence="3" type="ORF">TTHERM_00812770</name>
</gene>
<keyword evidence="3" id="KW-0808">Transferase</keyword>
<keyword evidence="3" id="KW-0489">Methyltransferase</keyword>
<dbReference type="KEGG" id="tet:TTHERM_00812770"/>
<dbReference type="Gene3D" id="3.40.50.150">
    <property type="entry name" value="Vaccinia Virus protein VP39"/>
    <property type="match status" value="1"/>
</dbReference>
<dbReference type="RefSeq" id="XP_001008605.3">
    <property type="nucleotide sequence ID" value="XM_001008605.3"/>
</dbReference>
<reference evidence="4" key="1">
    <citation type="journal article" date="2006" name="PLoS Biol.">
        <title>Macronuclear genome sequence of the ciliate Tetrahymena thermophila, a model eukaryote.</title>
        <authorList>
            <person name="Eisen J.A."/>
            <person name="Coyne R.S."/>
            <person name="Wu M."/>
            <person name="Wu D."/>
            <person name="Thiagarajan M."/>
            <person name="Wortman J.R."/>
            <person name="Badger J.H."/>
            <person name="Ren Q."/>
            <person name="Amedeo P."/>
            <person name="Jones K.M."/>
            <person name="Tallon L.J."/>
            <person name="Delcher A.L."/>
            <person name="Salzberg S.L."/>
            <person name="Silva J.C."/>
            <person name="Haas B.J."/>
            <person name="Majoros W.H."/>
            <person name="Farzad M."/>
            <person name="Carlton J.M."/>
            <person name="Smith R.K. Jr."/>
            <person name="Garg J."/>
            <person name="Pearlman R.E."/>
            <person name="Karrer K.M."/>
            <person name="Sun L."/>
            <person name="Manning G."/>
            <person name="Elde N.C."/>
            <person name="Turkewitz A.P."/>
            <person name="Asai D.J."/>
            <person name="Wilkes D.E."/>
            <person name="Wang Y."/>
            <person name="Cai H."/>
            <person name="Collins K."/>
            <person name="Stewart B.A."/>
            <person name="Lee S.R."/>
            <person name="Wilamowska K."/>
            <person name="Weinberg Z."/>
            <person name="Ruzzo W.L."/>
            <person name="Wloga D."/>
            <person name="Gaertig J."/>
            <person name="Frankel J."/>
            <person name="Tsao C.-C."/>
            <person name="Gorovsky M.A."/>
            <person name="Keeling P.J."/>
            <person name="Waller R.F."/>
            <person name="Patron N.J."/>
            <person name="Cherry J.M."/>
            <person name="Stover N.A."/>
            <person name="Krieger C.J."/>
            <person name="del Toro C."/>
            <person name="Ryder H.F."/>
            <person name="Williamson S.C."/>
            <person name="Barbeau R.A."/>
            <person name="Hamilton E.P."/>
            <person name="Orias E."/>
        </authorList>
    </citation>
    <scope>NUCLEOTIDE SEQUENCE [LARGE SCALE GENOMIC DNA]</scope>
    <source>
        <strain evidence="4">SB210</strain>
    </source>
</reference>
<dbReference type="SUPFAM" id="SSF53335">
    <property type="entry name" value="S-adenosyl-L-methionine-dependent methyltransferases"/>
    <property type="match status" value="1"/>
</dbReference>